<feature type="signal peptide" evidence="1">
    <location>
        <begin position="1"/>
        <end position="17"/>
    </location>
</feature>
<evidence type="ECO:0000313" key="2">
    <source>
        <dbReference type="EMBL" id="OXA48581.1"/>
    </source>
</evidence>
<feature type="chain" id="PRO_5011991083" description="Secreted protein" evidence="1">
    <location>
        <begin position="18"/>
        <end position="117"/>
    </location>
</feature>
<dbReference type="EMBL" id="LNIX01000011">
    <property type="protein sequence ID" value="OXA48581.1"/>
    <property type="molecule type" value="Genomic_DNA"/>
</dbReference>
<proteinExistence type="predicted"/>
<comment type="caution">
    <text evidence="2">The sequence shown here is derived from an EMBL/GenBank/DDBJ whole genome shotgun (WGS) entry which is preliminary data.</text>
</comment>
<dbReference type="AlphaFoldDB" id="A0A226DV55"/>
<reference evidence="2 3" key="1">
    <citation type="submission" date="2015-12" db="EMBL/GenBank/DDBJ databases">
        <title>The genome of Folsomia candida.</title>
        <authorList>
            <person name="Faddeeva A."/>
            <person name="Derks M.F."/>
            <person name="Anvar Y."/>
            <person name="Smit S."/>
            <person name="Van Straalen N."/>
            <person name="Roelofs D."/>
        </authorList>
    </citation>
    <scope>NUCLEOTIDE SEQUENCE [LARGE SCALE GENOMIC DNA]</scope>
    <source>
        <strain evidence="2 3">VU population</strain>
        <tissue evidence="2">Whole body</tissue>
    </source>
</reference>
<sequence>MIKNLVCTLLFITMLSARDGNAGTAVYPCSGEGYFKINGATDRAKYCPGTMPCDYVFCSYDTAYRRYRRVFHVCPLDRPVPPATTPTDNYEFHETNHTCGRRHVSHVNRQKLGAPRH</sequence>
<evidence type="ECO:0000313" key="3">
    <source>
        <dbReference type="Proteomes" id="UP000198287"/>
    </source>
</evidence>
<organism evidence="2 3">
    <name type="scientific">Folsomia candida</name>
    <name type="common">Springtail</name>
    <dbReference type="NCBI Taxonomy" id="158441"/>
    <lineage>
        <taxon>Eukaryota</taxon>
        <taxon>Metazoa</taxon>
        <taxon>Ecdysozoa</taxon>
        <taxon>Arthropoda</taxon>
        <taxon>Hexapoda</taxon>
        <taxon>Collembola</taxon>
        <taxon>Entomobryomorpha</taxon>
        <taxon>Isotomoidea</taxon>
        <taxon>Isotomidae</taxon>
        <taxon>Proisotominae</taxon>
        <taxon>Folsomia</taxon>
    </lineage>
</organism>
<name>A0A226DV55_FOLCA</name>
<keyword evidence="1" id="KW-0732">Signal</keyword>
<keyword evidence="3" id="KW-1185">Reference proteome</keyword>
<evidence type="ECO:0000256" key="1">
    <source>
        <dbReference type="SAM" id="SignalP"/>
    </source>
</evidence>
<accession>A0A226DV55</accession>
<evidence type="ECO:0008006" key="4">
    <source>
        <dbReference type="Google" id="ProtNLM"/>
    </source>
</evidence>
<gene>
    <name evidence="2" type="ORF">Fcan01_16281</name>
</gene>
<dbReference type="Proteomes" id="UP000198287">
    <property type="component" value="Unassembled WGS sequence"/>
</dbReference>
<protein>
    <recommendedName>
        <fullName evidence="4">Secreted protein</fullName>
    </recommendedName>
</protein>